<proteinExistence type="predicted"/>
<evidence type="ECO:0000313" key="1">
    <source>
        <dbReference type="EMBL" id="KAL1499754.1"/>
    </source>
</evidence>
<gene>
    <name evidence="1" type="ORF">AB1Y20_012441</name>
</gene>
<accession>A0AB34IJU4</accession>
<comment type="caution">
    <text evidence="1">The sequence shown here is derived from an EMBL/GenBank/DDBJ whole genome shotgun (WGS) entry which is preliminary data.</text>
</comment>
<evidence type="ECO:0000313" key="2">
    <source>
        <dbReference type="Proteomes" id="UP001515480"/>
    </source>
</evidence>
<dbReference type="AlphaFoldDB" id="A0AB34IJU4"/>
<protein>
    <submittedName>
        <fullName evidence="1">Uncharacterized protein</fullName>
    </submittedName>
</protein>
<dbReference type="EMBL" id="JBGBPQ010000024">
    <property type="protein sequence ID" value="KAL1499754.1"/>
    <property type="molecule type" value="Genomic_DNA"/>
</dbReference>
<reference evidence="1 2" key="1">
    <citation type="journal article" date="2024" name="Science">
        <title>Giant polyketide synthase enzymes in the biosynthesis of giant marine polyether toxins.</title>
        <authorList>
            <person name="Fallon T.R."/>
            <person name="Shende V.V."/>
            <person name="Wierzbicki I.H."/>
            <person name="Pendleton A.L."/>
            <person name="Watervoot N.F."/>
            <person name="Auber R.P."/>
            <person name="Gonzalez D.J."/>
            <person name="Wisecaver J.H."/>
            <person name="Moore B.S."/>
        </authorList>
    </citation>
    <scope>NUCLEOTIDE SEQUENCE [LARGE SCALE GENOMIC DNA]</scope>
    <source>
        <strain evidence="1 2">12B1</strain>
    </source>
</reference>
<dbReference type="Proteomes" id="UP001515480">
    <property type="component" value="Unassembled WGS sequence"/>
</dbReference>
<organism evidence="1 2">
    <name type="scientific">Prymnesium parvum</name>
    <name type="common">Toxic golden alga</name>
    <dbReference type="NCBI Taxonomy" id="97485"/>
    <lineage>
        <taxon>Eukaryota</taxon>
        <taxon>Haptista</taxon>
        <taxon>Haptophyta</taxon>
        <taxon>Prymnesiophyceae</taxon>
        <taxon>Prymnesiales</taxon>
        <taxon>Prymnesiaceae</taxon>
        <taxon>Prymnesium</taxon>
    </lineage>
</organism>
<name>A0AB34IJU4_PRYPA</name>
<keyword evidence="2" id="KW-1185">Reference proteome</keyword>
<sequence length="445" mass="50454">MANSSLPPRWADFAHSRVATCMVGATRTLLHPAVHQSVKQQLLDSQLAPVDLFLHLHLRWDGTNFAPGMGHHGASGGSLEPNDPKLRRVIDFLQPVEVALHSASDCSEPPLDRHAVCVDLRRSWPSSSPSEADRAGFLQYMWIVECQRSVMRYEKAHGLTYSWLIRTRPDIAFFDRVPPCITMSTRRLVCMEKESNPSYFDGFWMVPRNFLEEFTEAIDTFWTSTWKQRHKLPWPPEWHLFPYLRHQRGMPWVMHPIPAVLVRRRGVLDCWRLARREKQEVVYDIAGSSFGRDANGRLMSFSDACLRFAETHFNYKPAAATPSPSAAHELASDFHSFLKPPDCRNSSWEEVDANVAEPLHGADRCAVRFQSLLSAQAACCAKPKCEAVVHDHGMSCRSHGKAALHEYELRVGAAHVRHLSRKRKSPEGRLGALRRALLGRVGSND</sequence>